<keyword evidence="4" id="KW-0560">Oxidoreductase</keyword>
<comment type="similarity">
    <text evidence="1">Belongs to the FAD-binding monooxygenase family.</text>
</comment>
<sequence length="643" mass="72400">MKDGDAMTVNEVFIRRAVERADLHALRMSLFQITGERWLLELPPDTEPIWDPLRMRAVPDPGGSAESDKNARRIRGLAVQLLAAGLDDVAEAVPADDELRTMLASFNGAEMTEAEYRLHRDELAFEPYPRAVEWSNGIPERATEFHVAIVGAGFSGIAAAVQLERLGIRYTIYERRSEIGGTWSINTYPDARVDTTSLSYQFSFEKKYPWSEYFARQGEVRRYLEYVAEKYNVSDHICFEHEIRSARFDGHTQSWNLEVAGPGAMESVTADFVVSASGLFSTAKKIEFDGIEDFAGRVVHTTDWSDEIAVAGRRVAVIGNGSTGVQLLSRIAESAAHVDVFVRTPQWISPRERYGEPIPVETRWLINNLPYYENWFNYASIRPGLMAEAVQEVDPEWQAQGGLISAANDRIRKYLTEYISGQLKADTDLVERLVPRHAPMARRLIVDNGWYRTLLRDNVELVTESIERFTVGGILTSARREYKADLVVAAVGFSVEKYVWPAQYRAADGTTLEETWADRGPRAYLGMAVPNFPNLFIMYGPNGQNRVGSLITHIESWAAYIAQCIVGVVEGGHRSIEVTPAACDEYNESMDEATVNLVWLEEASRDRNYYVDRNGRQSVGAPWRAADYYGMLSRPDFGKFSFG</sequence>
<keyword evidence="2" id="KW-0285">Flavoprotein</keyword>
<evidence type="ECO:0000313" key="5">
    <source>
        <dbReference type="EMBL" id="PPJ36614.1"/>
    </source>
</evidence>
<dbReference type="AlphaFoldDB" id="A0A2S6AN19"/>
<accession>A0A2S6AN19</accession>
<dbReference type="GO" id="GO:0004499">
    <property type="term" value="F:N,N-dimethylaniline monooxygenase activity"/>
    <property type="evidence" value="ECO:0007669"/>
    <property type="project" value="InterPro"/>
</dbReference>
<dbReference type="EMBL" id="PSZC01000013">
    <property type="protein sequence ID" value="PPJ36614.1"/>
    <property type="molecule type" value="Genomic_DNA"/>
</dbReference>
<dbReference type="InterPro" id="IPR051209">
    <property type="entry name" value="FAD-bind_Monooxygenase_sf"/>
</dbReference>
<protein>
    <recommendedName>
        <fullName evidence="7">Monooxygenase</fullName>
    </recommendedName>
</protein>
<comment type="caution">
    <text evidence="5">The sequence shown here is derived from an EMBL/GenBank/DDBJ whole genome shotgun (WGS) entry which is preliminary data.</text>
</comment>
<dbReference type="Proteomes" id="UP000239874">
    <property type="component" value="Unassembled WGS sequence"/>
</dbReference>
<dbReference type="Pfam" id="PF00743">
    <property type="entry name" value="FMO-like"/>
    <property type="match status" value="1"/>
</dbReference>
<organism evidence="5 6">
    <name type="scientific">Nocardia nova</name>
    <dbReference type="NCBI Taxonomy" id="37330"/>
    <lineage>
        <taxon>Bacteria</taxon>
        <taxon>Bacillati</taxon>
        <taxon>Actinomycetota</taxon>
        <taxon>Actinomycetes</taxon>
        <taxon>Mycobacteriales</taxon>
        <taxon>Nocardiaceae</taxon>
        <taxon>Nocardia</taxon>
    </lineage>
</organism>
<dbReference type="PRINTS" id="PR00368">
    <property type="entry name" value="FADPNR"/>
</dbReference>
<evidence type="ECO:0008006" key="7">
    <source>
        <dbReference type="Google" id="ProtNLM"/>
    </source>
</evidence>
<dbReference type="PRINTS" id="PR00411">
    <property type="entry name" value="PNDRDTASEI"/>
</dbReference>
<evidence type="ECO:0000313" key="6">
    <source>
        <dbReference type="Proteomes" id="UP000239874"/>
    </source>
</evidence>
<proteinExistence type="inferred from homology"/>
<reference evidence="5 6" key="1">
    <citation type="submission" date="2018-02" db="EMBL/GenBank/DDBJ databases">
        <title>8 Nocardia nova and 1 Nocardia cyriacigeorgica strain used for evolution to TMP-SMX.</title>
        <authorList>
            <person name="Mehta H."/>
            <person name="Weng J."/>
            <person name="Shamoo Y."/>
        </authorList>
    </citation>
    <scope>NUCLEOTIDE SEQUENCE [LARGE SCALE GENOMIC DNA]</scope>
    <source>
        <strain evidence="5 6">MDA3139</strain>
    </source>
</reference>
<name>A0A2S6AN19_9NOCA</name>
<evidence type="ECO:0000256" key="3">
    <source>
        <dbReference type="ARBA" id="ARBA00022827"/>
    </source>
</evidence>
<dbReference type="GO" id="GO:0050661">
    <property type="term" value="F:NADP binding"/>
    <property type="evidence" value="ECO:0007669"/>
    <property type="project" value="InterPro"/>
</dbReference>
<gene>
    <name evidence="5" type="ORF">C5E45_19570</name>
</gene>
<dbReference type="InterPro" id="IPR020946">
    <property type="entry name" value="Flavin_mOase-like"/>
</dbReference>
<keyword evidence="3" id="KW-0274">FAD</keyword>
<dbReference type="PANTHER" id="PTHR42877">
    <property type="entry name" value="L-ORNITHINE N(5)-MONOOXYGENASE-RELATED"/>
    <property type="match status" value="1"/>
</dbReference>
<evidence type="ECO:0000256" key="4">
    <source>
        <dbReference type="ARBA" id="ARBA00023002"/>
    </source>
</evidence>
<dbReference type="GO" id="GO:0050660">
    <property type="term" value="F:flavin adenine dinucleotide binding"/>
    <property type="evidence" value="ECO:0007669"/>
    <property type="project" value="InterPro"/>
</dbReference>
<evidence type="ECO:0000256" key="2">
    <source>
        <dbReference type="ARBA" id="ARBA00022630"/>
    </source>
</evidence>
<dbReference type="PANTHER" id="PTHR42877:SF4">
    <property type="entry name" value="FAD_NAD(P)-BINDING DOMAIN-CONTAINING PROTEIN-RELATED"/>
    <property type="match status" value="1"/>
</dbReference>
<dbReference type="InterPro" id="IPR036188">
    <property type="entry name" value="FAD/NAD-bd_sf"/>
</dbReference>
<dbReference type="Gene3D" id="3.50.50.60">
    <property type="entry name" value="FAD/NAD(P)-binding domain"/>
    <property type="match status" value="2"/>
</dbReference>
<dbReference type="SUPFAM" id="SSF51905">
    <property type="entry name" value="FAD/NAD(P)-binding domain"/>
    <property type="match status" value="2"/>
</dbReference>
<evidence type="ECO:0000256" key="1">
    <source>
        <dbReference type="ARBA" id="ARBA00010139"/>
    </source>
</evidence>